<keyword evidence="2" id="KW-1185">Reference proteome</keyword>
<dbReference type="AlphaFoldDB" id="A0AAV6UXA0"/>
<evidence type="ECO:0000313" key="2">
    <source>
        <dbReference type="Proteomes" id="UP000827092"/>
    </source>
</evidence>
<protein>
    <submittedName>
        <fullName evidence="1">Uncharacterized protein</fullName>
    </submittedName>
</protein>
<dbReference type="EMBL" id="JAFNEN010000252">
    <property type="protein sequence ID" value="KAG8187981.1"/>
    <property type="molecule type" value="Genomic_DNA"/>
</dbReference>
<gene>
    <name evidence="1" type="ORF">JTE90_005300</name>
</gene>
<proteinExistence type="predicted"/>
<organism evidence="1 2">
    <name type="scientific">Oedothorax gibbosus</name>
    <dbReference type="NCBI Taxonomy" id="931172"/>
    <lineage>
        <taxon>Eukaryota</taxon>
        <taxon>Metazoa</taxon>
        <taxon>Ecdysozoa</taxon>
        <taxon>Arthropoda</taxon>
        <taxon>Chelicerata</taxon>
        <taxon>Arachnida</taxon>
        <taxon>Araneae</taxon>
        <taxon>Araneomorphae</taxon>
        <taxon>Entelegynae</taxon>
        <taxon>Araneoidea</taxon>
        <taxon>Linyphiidae</taxon>
        <taxon>Erigoninae</taxon>
        <taxon>Oedothorax</taxon>
    </lineage>
</organism>
<comment type="caution">
    <text evidence="1">The sequence shown here is derived from an EMBL/GenBank/DDBJ whole genome shotgun (WGS) entry which is preliminary data.</text>
</comment>
<sequence length="68" mass="7874">MGSYRTDDRFNADFVVRFMAFFYQQSNSLLFGYRSGYLQPTTSLASESFKDVCQGREWLGIDTHVSDI</sequence>
<evidence type="ECO:0000313" key="1">
    <source>
        <dbReference type="EMBL" id="KAG8187981.1"/>
    </source>
</evidence>
<accession>A0AAV6UXA0</accession>
<dbReference type="Proteomes" id="UP000827092">
    <property type="component" value="Unassembled WGS sequence"/>
</dbReference>
<name>A0AAV6UXA0_9ARAC</name>
<reference evidence="1 2" key="1">
    <citation type="journal article" date="2022" name="Nat. Ecol. Evol.">
        <title>A masculinizing supergene underlies an exaggerated male reproductive morph in a spider.</title>
        <authorList>
            <person name="Hendrickx F."/>
            <person name="De Corte Z."/>
            <person name="Sonet G."/>
            <person name="Van Belleghem S.M."/>
            <person name="Kostlbacher S."/>
            <person name="Vangestel C."/>
        </authorList>
    </citation>
    <scope>NUCLEOTIDE SEQUENCE [LARGE SCALE GENOMIC DNA]</scope>
    <source>
        <strain evidence="1">W744_W776</strain>
    </source>
</reference>